<feature type="compositionally biased region" description="Polar residues" evidence="1">
    <location>
        <begin position="583"/>
        <end position="594"/>
    </location>
</feature>
<feature type="region of interest" description="Disordered" evidence="1">
    <location>
        <begin position="667"/>
        <end position="695"/>
    </location>
</feature>
<organism evidence="2 3">
    <name type="scientific">Laodelphax striatellus</name>
    <name type="common">Small brown planthopper</name>
    <name type="synonym">Delphax striatella</name>
    <dbReference type="NCBI Taxonomy" id="195883"/>
    <lineage>
        <taxon>Eukaryota</taxon>
        <taxon>Metazoa</taxon>
        <taxon>Ecdysozoa</taxon>
        <taxon>Arthropoda</taxon>
        <taxon>Hexapoda</taxon>
        <taxon>Insecta</taxon>
        <taxon>Pterygota</taxon>
        <taxon>Neoptera</taxon>
        <taxon>Paraneoptera</taxon>
        <taxon>Hemiptera</taxon>
        <taxon>Auchenorrhyncha</taxon>
        <taxon>Fulgoroidea</taxon>
        <taxon>Delphacidae</taxon>
        <taxon>Criomorphinae</taxon>
        <taxon>Laodelphax</taxon>
    </lineage>
</organism>
<evidence type="ECO:0000256" key="1">
    <source>
        <dbReference type="SAM" id="MobiDB-lite"/>
    </source>
</evidence>
<feature type="compositionally biased region" description="Polar residues" evidence="1">
    <location>
        <begin position="669"/>
        <end position="679"/>
    </location>
</feature>
<proteinExistence type="predicted"/>
<dbReference type="InParanoid" id="A0A482WEV8"/>
<protein>
    <submittedName>
        <fullName evidence="2">Uncharacterized protein</fullName>
    </submittedName>
</protein>
<dbReference type="AlphaFoldDB" id="A0A482WEV8"/>
<feature type="compositionally biased region" description="Gly residues" evidence="1">
    <location>
        <begin position="473"/>
        <end position="487"/>
    </location>
</feature>
<name>A0A482WEV8_LAOST</name>
<feature type="compositionally biased region" description="Polar residues" evidence="1">
    <location>
        <begin position="274"/>
        <end position="285"/>
    </location>
</feature>
<keyword evidence="3" id="KW-1185">Reference proteome</keyword>
<dbReference type="EMBL" id="QKKF02037604">
    <property type="protein sequence ID" value="RZF32054.1"/>
    <property type="molecule type" value="Genomic_DNA"/>
</dbReference>
<feature type="region of interest" description="Disordered" evidence="1">
    <location>
        <begin position="533"/>
        <end position="629"/>
    </location>
</feature>
<feature type="region of interest" description="Disordered" evidence="1">
    <location>
        <begin position="1"/>
        <end position="42"/>
    </location>
</feature>
<evidence type="ECO:0000313" key="2">
    <source>
        <dbReference type="EMBL" id="RZF32054.1"/>
    </source>
</evidence>
<gene>
    <name evidence="2" type="ORF">LSTR_LSTR005958</name>
</gene>
<accession>A0A482WEV8</accession>
<evidence type="ECO:0000313" key="3">
    <source>
        <dbReference type="Proteomes" id="UP000291343"/>
    </source>
</evidence>
<feature type="compositionally biased region" description="Low complexity" evidence="1">
    <location>
        <begin position="296"/>
        <end position="309"/>
    </location>
</feature>
<comment type="caution">
    <text evidence="2">The sequence shown here is derived from an EMBL/GenBank/DDBJ whole genome shotgun (WGS) entry which is preliminary data.</text>
</comment>
<feature type="region of interest" description="Disordered" evidence="1">
    <location>
        <begin position="452"/>
        <end position="510"/>
    </location>
</feature>
<reference evidence="2 3" key="1">
    <citation type="journal article" date="2017" name="Gigascience">
        <title>Genome sequence of the small brown planthopper, Laodelphax striatellus.</title>
        <authorList>
            <person name="Zhu J."/>
            <person name="Jiang F."/>
            <person name="Wang X."/>
            <person name="Yang P."/>
            <person name="Bao Y."/>
            <person name="Zhao W."/>
            <person name="Wang W."/>
            <person name="Lu H."/>
            <person name="Wang Q."/>
            <person name="Cui N."/>
            <person name="Li J."/>
            <person name="Chen X."/>
            <person name="Luo L."/>
            <person name="Yu J."/>
            <person name="Kang L."/>
            <person name="Cui F."/>
        </authorList>
    </citation>
    <scope>NUCLEOTIDE SEQUENCE [LARGE SCALE GENOMIC DNA]</scope>
    <source>
        <strain evidence="2">Lst14</strain>
    </source>
</reference>
<sequence length="695" mass="74496">MKRRKFKNHLSWKLKAKKGVEKKDDEEEGERGVGGKKRKEMKEKEREFPIYPAVCLPIHHRVLMDDATSSLSPMLEEQTTDQLFCGTDQLLMFEVRLARGARSGVGGGGTANDEYSNCTVDPGPSRVVHCPELNACLLNQQDPGIDCQAVHFGYAIPVRVVPIDSCQEDQPNTPAVDQQQQLAQLVLDADQLSADTLAYLLQRHPQLNSSMTDTASAVQEPAVPQEEDIAAIAKQISDHAEAIYQTWKSRGLAPTEILNCHSGGGVNRFKPALTPTTNRHVTGQQAVGGAKTGSQPSWIGSPSPTSSSSAYQNHTEQKAGVVGGAATKSPVVELLASDQTNKLERLVSNFVSEDRARQAANSQTNQSKTLPSSIQFALQKFERKAAAGNGSGVLVNRSGVNRATPVASVAKQQLHNLATQQQQQQQQPLHFLSTQQQNSKFGDTVEVIYPSEGSSEKTPAVTNTWPLKNKIQDGGGGGKRNSGGYGSGSRSTAGHQGHHRHSTPSSQAEFLDEVAKEEERLINALKTGMIIAAEEPTRRSKSSNTVVPTSASSSPSAGVDTVDSTAFSNNTNSSSMKRHQVADGNNTSGSGTVFSNNAAGNASSSVKRRQVAMTSDTVISRGGGAGGATTLNPVRPFLTRGSVAERVLIFEKCPTELGLEKRVKPTVPSWKTTTPSDLQNAKLPTKEPSRLVSLK</sequence>
<feature type="compositionally biased region" description="Polar residues" evidence="1">
    <location>
        <begin position="452"/>
        <end position="466"/>
    </location>
</feature>
<dbReference type="Proteomes" id="UP000291343">
    <property type="component" value="Unassembled WGS sequence"/>
</dbReference>
<feature type="compositionally biased region" description="Low complexity" evidence="1">
    <location>
        <begin position="542"/>
        <end position="557"/>
    </location>
</feature>
<feature type="region of interest" description="Disordered" evidence="1">
    <location>
        <begin position="272"/>
        <end position="324"/>
    </location>
</feature>
<feature type="compositionally biased region" description="Basic residues" evidence="1">
    <location>
        <begin position="1"/>
        <end position="17"/>
    </location>
</feature>
<dbReference type="STRING" id="195883.A0A482WEV8"/>
<feature type="compositionally biased region" description="Low complexity" evidence="1">
    <location>
        <begin position="595"/>
        <end position="605"/>
    </location>
</feature>
<dbReference type="OrthoDB" id="5586at2759"/>